<dbReference type="Gene3D" id="3.30.420.10">
    <property type="entry name" value="Ribonuclease H-like superfamily/Ribonuclease H"/>
    <property type="match status" value="1"/>
</dbReference>
<organism evidence="2 3">
    <name type="scientific">Caligus rogercresseyi</name>
    <name type="common">Sea louse</name>
    <dbReference type="NCBI Taxonomy" id="217165"/>
    <lineage>
        <taxon>Eukaryota</taxon>
        <taxon>Metazoa</taxon>
        <taxon>Ecdysozoa</taxon>
        <taxon>Arthropoda</taxon>
        <taxon>Crustacea</taxon>
        <taxon>Multicrustacea</taxon>
        <taxon>Hexanauplia</taxon>
        <taxon>Copepoda</taxon>
        <taxon>Siphonostomatoida</taxon>
        <taxon>Caligidae</taxon>
        <taxon>Caligus</taxon>
    </lineage>
</organism>
<evidence type="ECO:0000313" key="3">
    <source>
        <dbReference type="Proteomes" id="UP000595437"/>
    </source>
</evidence>
<sequence>MFLESDVRIRVHVLLEAGKTPKEILRQLGISRPTVYKVKATGIERKVRSGAKKSLDREEVKQILMVDPLKSIRAHAADMGVPHSTLALAVKNSGGKSFDLWAPQSSYANPLDYAFWPHIESKAYKLRHPKIASLKAAVNQE</sequence>
<evidence type="ECO:0000313" key="2">
    <source>
        <dbReference type="EMBL" id="QQP48849.1"/>
    </source>
</evidence>
<proteinExistence type="predicted"/>
<dbReference type="Pfam" id="PF13384">
    <property type="entry name" value="HTH_23"/>
    <property type="match status" value="1"/>
</dbReference>
<dbReference type="GO" id="GO:0005634">
    <property type="term" value="C:nucleus"/>
    <property type="evidence" value="ECO:0007669"/>
    <property type="project" value="UniProtKB-SubCell"/>
</dbReference>
<dbReference type="Gene3D" id="1.10.10.60">
    <property type="entry name" value="Homeodomain-like"/>
    <property type="match status" value="1"/>
</dbReference>
<name>A0A7T8K7D9_CALRO</name>
<dbReference type="InterPro" id="IPR009057">
    <property type="entry name" value="Homeodomain-like_sf"/>
</dbReference>
<evidence type="ECO:0000256" key="1">
    <source>
        <dbReference type="ARBA" id="ARBA00004123"/>
    </source>
</evidence>
<dbReference type="OrthoDB" id="9996331at2759"/>
<dbReference type="SUPFAM" id="SSF46689">
    <property type="entry name" value="Homeodomain-like"/>
    <property type="match status" value="1"/>
</dbReference>
<dbReference type="InterPro" id="IPR036397">
    <property type="entry name" value="RNaseH_sf"/>
</dbReference>
<dbReference type="AlphaFoldDB" id="A0A7T8K7D9"/>
<protein>
    <submittedName>
        <fullName evidence="2">Uncharacterized protein</fullName>
    </submittedName>
</protein>
<keyword evidence="3" id="KW-1185">Reference proteome</keyword>
<comment type="subcellular location">
    <subcellularLocation>
        <location evidence="1">Nucleus</location>
    </subcellularLocation>
</comment>
<dbReference type="GO" id="GO:0003676">
    <property type="term" value="F:nucleic acid binding"/>
    <property type="evidence" value="ECO:0007669"/>
    <property type="project" value="InterPro"/>
</dbReference>
<reference evidence="3" key="1">
    <citation type="submission" date="2021-01" db="EMBL/GenBank/DDBJ databases">
        <title>Caligus Genome Assembly.</title>
        <authorList>
            <person name="Gallardo-Escarate C."/>
        </authorList>
    </citation>
    <scope>NUCLEOTIDE SEQUENCE [LARGE SCALE GENOMIC DNA]</scope>
</reference>
<dbReference type="EMBL" id="CP045895">
    <property type="protein sequence ID" value="QQP48849.1"/>
    <property type="molecule type" value="Genomic_DNA"/>
</dbReference>
<accession>A0A7T8K7D9</accession>
<gene>
    <name evidence="2" type="ORF">FKW44_009290</name>
</gene>
<dbReference type="Proteomes" id="UP000595437">
    <property type="component" value="Chromosome 6"/>
</dbReference>